<organism evidence="1 2">
    <name type="scientific">Leucogyrophana mollusca</name>
    <dbReference type="NCBI Taxonomy" id="85980"/>
    <lineage>
        <taxon>Eukaryota</taxon>
        <taxon>Fungi</taxon>
        <taxon>Dikarya</taxon>
        <taxon>Basidiomycota</taxon>
        <taxon>Agaricomycotina</taxon>
        <taxon>Agaricomycetes</taxon>
        <taxon>Agaricomycetidae</taxon>
        <taxon>Boletales</taxon>
        <taxon>Boletales incertae sedis</taxon>
        <taxon>Leucogyrophana</taxon>
    </lineage>
</organism>
<gene>
    <name evidence="1" type="ORF">BV22DRAFT_1051704</name>
</gene>
<keyword evidence="2" id="KW-1185">Reference proteome</keyword>
<dbReference type="EMBL" id="MU266781">
    <property type="protein sequence ID" value="KAH7918481.1"/>
    <property type="molecule type" value="Genomic_DNA"/>
</dbReference>
<reference evidence="1" key="1">
    <citation type="journal article" date="2021" name="New Phytol.">
        <title>Evolutionary innovations through gain and loss of genes in the ectomycorrhizal Boletales.</title>
        <authorList>
            <person name="Wu G."/>
            <person name="Miyauchi S."/>
            <person name="Morin E."/>
            <person name="Kuo A."/>
            <person name="Drula E."/>
            <person name="Varga T."/>
            <person name="Kohler A."/>
            <person name="Feng B."/>
            <person name="Cao Y."/>
            <person name="Lipzen A."/>
            <person name="Daum C."/>
            <person name="Hundley H."/>
            <person name="Pangilinan J."/>
            <person name="Johnson J."/>
            <person name="Barry K."/>
            <person name="LaButti K."/>
            <person name="Ng V."/>
            <person name="Ahrendt S."/>
            <person name="Min B."/>
            <person name="Choi I.G."/>
            <person name="Park H."/>
            <person name="Plett J.M."/>
            <person name="Magnuson J."/>
            <person name="Spatafora J.W."/>
            <person name="Nagy L.G."/>
            <person name="Henrissat B."/>
            <person name="Grigoriev I.V."/>
            <person name="Yang Z.L."/>
            <person name="Xu J."/>
            <person name="Martin F.M."/>
        </authorList>
    </citation>
    <scope>NUCLEOTIDE SEQUENCE</scope>
    <source>
        <strain evidence="1">KUC20120723A-06</strain>
    </source>
</reference>
<proteinExistence type="predicted"/>
<sequence>MQSNNSLYKNRLILSTSLSAPGRIQTSGNKRNLSAAPTSIVSLPVEITNKIFTICWYASSSQYTTDGQRIQEMPFEVVVSHVCGYWRDISLGTPSLWSAVRIGPFSCVDSTTAYLSRSQHHPLRLLLEDVGNLSHDALFSILEPHFPRLQRLRIEAAHDRDVFPLLRCLRMAQFPRLEHADLQIRAHSPLARSARDLTPFTSFGARMPALTSLWFDGLYTPFNFPRSNITSLHLHAQARQAGRFEHTIILLRALAPTLTELCIHTHHLISPPAAPLPRDLVVLPHLRKLRICSTWATTCGVSCALAVLDCPALEHLTFVRSDDYSVHQFFQDPKAYRNRFPALATLVLQDASFTEATYRRFFAAMPNVQRVAFWSTRDGEESGVNTLLRGLTHGVKSALFAATQWPRLRDVDMRLSRAQPDPYAITAMLDSRAAGGHAVEFGLEALEARDYTRRDWGLVQAEGMVFRGAWPDWDECGACLALGSVPSGEEAWWKR</sequence>
<evidence type="ECO:0000313" key="2">
    <source>
        <dbReference type="Proteomes" id="UP000790709"/>
    </source>
</evidence>
<name>A0ACB8AZR4_9AGAM</name>
<comment type="caution">
    <text evidence="1">The sequence shown here is derived from an EMBL/GenBank/DDBJ whole genome shotgun (WGS) entry which is preliminary data.</text>
</comment>
<accession>A0ACB8AZR4</accession>
<dbReference type="Proteomes" id="UP000790709">
    <property type="component" value="Unassembled WGS sequence"/>
</dbReference>
<protein>
    <submittedName>
        <fullName evidence="1">Uncharacterized protein</fullName>
    </submittedName>
</protein>
<evidence type="ECO:0000313" key="1">
    <source>
        <dbReference type="EMBL" id="KAH7918481.1"/>
    </source>
</evidence>